<protein>
    <submittedName>
        <fullName evidence="1">Uncharacterized protein</fullName>
    </submittedName>
</protein>
<evidence type="ECO:0000313" key="1">
    <source>
        <dbReference type="EMBL" id="DAF63451.1"/>
    </source>
</evidence>
<accession>A0A8S5TK64</accession>
<dbReference type="EMBL" id="BK032840">
    <property type="protein sequence ID" value="DAF63451.1"/>
    <property type="molecule type" value="Genomic_DNA"/>
</dbReference>
<reference evidence="1" key="1">
    <citation type="journal article" date="2021" name="Proc. Natl. Acad. Sci. U.S.A.">
        <title>A Catalog of Tens of Thousands of Viruses from Human Metagenomes Reveals Hidden Associations with Chronic Diseases.</title>
        <authorList>
            <person name="Tisza M.J."/>
            <person name="Buck C.B."/>
        </authorList>
    </citation>
    <scope>NUCLEOTIDE SEQUENCE</scope>
    <source>
        <strain evidence="1">CtgmM3</strain>
    </source>
</reference>
<organism evidence="1">
    <name type="scientific">Siphoviridae sp. ctgmM3</name>
    <dbReference type="NCBI Taxonomy" id="2827912"/>
    <lineage>
        <taxon>Viruses</taxon>
        <taxon>Duplodnaviria</taxon>
        <taxon>Heunggongvirae</taxon>
        <taxon>Uroviricota</taxon>
        <taxon>Caudoviricetes</taxon>
    </lineage>
</organism>
<proteinExistence type="predicted"/>
<name>A0A8S5TK64_9CAUD</name>
<sequence>MQQFLDLNSISLLKGVAIISILREHTTTQNTRRW</sequence>